<dbReference type="Proteomes" id="UP000273675">
    <property type="component" value="Unassembled WGS sequence"/>
</dbReference>
<comment type="caution">
    <text evidence="2">The sequence shown here is derived from an EMBL/GenBank/DDBJ whole genome shotgun (WGS) entry which is preliminary data.</text>
</comment>
<accession>A0A495D111</accession>
<gene>
    <name evidence="2" type="ORF">C7435_2840</name>
</gene>
<keyword evidence="1" id="KW-1133">Transmembrane helix</keyword>
<name>A0A495D111_9PROT</name>
<evidence type="ECO:0000313" key="3">
    <source>
        <dbReference type="Proteomes" id="UP000273675"/>
    </source>
</evidence>
<dbReference type="AlphaFoldDB" id="A0A495D111"/>
<keyword evidence="1" id="KW-0472">Membrane</keyword>
<keyword evidence="1" id="KW-0812">Transmembrane</keyword>
<dbReference type="EMBL" id="RBIM01000007">
    <property type="protein sequence ID" value="RKQ95153.1"/>
    <property type="molecule type" value="Genomic_DNA"/>
</dbReference>
<feature type="transmembrane region" description="Helical" evidence="1">
    <location>
        <begin position="66"/>
        <end position="84"/>
    </location>
</feature>
<evidence type="ECO:0000313" key="2">
    <source>
        <dbReference type="EMBL" id="RKQ95153.1"/>
    </source>
</evidence>
<sequence>MRANFDVSKKLYSSAQDHSASVRQPVLGRLLDIAIPVLLLGGLAGYLGLLAAGLLAGWQLPYPVSYLWLAATGCPALGVALMYWRACSDRLVLQGDEE</sequence>
<proteinExistence type="predicted"/>
<evidence type="ECO:0000256" key="1">
    <source>
        <dbReference type="SAM" id="Phobius"/>
    </source>
</evidence>
<organism evidence="2 3">
    <name type="scientific">Maricaulis maris</name>
    <dbReference type="NCBI Taxonomy" id="74318"/>
    <lineage>
        <taxon>Bacteria</taxon>
        <taxon>Pseudomonadati</taxon>
        <taxon>Pseudomonadota</taxon>
        <taxon>Alphaproteobacteria</taxon>
        <taxon>Maricaulales</taxon>
        <taxon>Maricaulaceae</taxon>
        <taxon>Maricaulis</taxon>
    </lineage>
</organism>
<feature type="transmembrane region" description="Helical" evidence="1">
    <location>
        <begin position="33"/>
        <end position="60"/>
    </location>
</feature>
<reference evidence="2 3" key="1">
    <citation type="submission" date="2018-10" db="EMBL/GenBank/DDBJ databases">
        <title>Genomic Encyclopedia of Type Strains, Phase IV (KMG-IV): sequencing the most valuable type-strain genomes for metagenomic binning, comparative biology and taxonomic classification.</title>
        <authorList>
            <person name="Goeker M."/>
        </authorList>
    </citation>
    <scope>NUCLEOTIDE SEQUENCE [LARGE SCALE GENOMIC DNA]</scope>
    <source>
        <strain evidence="2 3">DSM 4734</strain>
    </source>
</reference>
<protein>
    <submittedName>
        <fullName evidence="2">Uncharacterized protein</fullName>
    </submittedName>
</protein>